<organism evidence="8 9">
    <name type="scientific">Fulvimarina endophytica</name>
    <dbReference type="NCBI Taxonomy" id="2293836"/>
    <lineage>
        <taxon>Bacteria</taxon>
        <taxon>Pseudomonadati</taxon>
        <taxon>Pseudomonadota</taxon>
        <taxon>Alphaproteobacteria</taxon>
        <taxon>Hyphomicrobiales</taxon>
        <taxon>Aurantimonadaceae</taxon>
        <taxon>Fulvimarina</taxon>
    </lineage>
</organism>
<evidence type="ECO:0000256" key="3">
    <source>
        <dbReference type="ARBA" id="ARBA00023136"/>
    </source>
</evidence>
<gene>
    <name evidence="8" type="ORF">DYI37_05585</name>
</gene>
<name>A0A371X7T6_9HYPH</name>
<evidence type="ECO:0000256" key="2">
    <source>
        <dbReference type="ARBA" id="ARBA00022729"/>
    </source>
</evidence>
<comment type="caution">
    <text evidence="8">The sequence shown here is derived from an EMBL/GenBank/DDBJ whole genome shotgun (WGS) entry which is preliminary data.</text>
</comment>
<dbReference type="PANTHER" id="PTHR34001">
    <property type="entry name" value="BLL7405 PROTEIN"/>
    <property type="match status" value="1"/>
</dbReference>
<dbReference type="GO" id="GO:0009279">
    <property type="term" value="C:cell outer membrane"/>
    <property type="evidence" value="ECO:0007669"/>
    <property type="project" value="UniProtKB-SubCell"/>
</dbReference>
<protein>
    <submittedName>
        <fullName evidence="8">Porin family protein</fullName>
    </submittedName>
</protein>
<dbReference type="PANTHER" id="PTHR34001:SF3">
    <property type="entry name" value="BLL7405 PROTEIN"/>
    <property type="match status" value="1"/>
</dbReference>
<dbReference type="SUPFAM" id="SSF56925">
    <property type="entry name" value="OMPA-like"/>
    <property type="match status" value="1"/>
</dbReference>
<dbReference type="Pfam" id="PF13505">
    <property type="entry name" value="OMP_b-brl"/>
    <property type="match status" value="1"/>
</dbReference>
<evidence type="ECO:0000259" key="7">
    <source>
        <dbReference type="Pfam" id="PF13505"/>
    </source>
</evidence>
<accession>A0A371X7T6</accession>
<feature type="domain" description="Outer membrane protein beta-barrel" evidence="7">
    <location>
        <begin position="14"/>
        <end position="248"/>
    </location>
</feature>
<dbReference type="InterPro" id="IPR027385">
    <property type="entry name" value="Beta-barrel_OMP"/>
</dbReference>
<feature type="signal peptide" evidence="6">
    <location>
        <begin position="1"/>
        <end position="25"/>
    </location>
</feature>
<proteinExistence type="inferred from homology"/>
<comment type="subcellular location">
    <subcellularLocation>
        <location evidence="1">Cell outer membrane</location>
    </subcellularLocation>
</comment>
<dbReference type="EMBL" id="QURL01000002">
    <property type="protein sequence ID" value="RFC65305.1"/>
    <property type="molecule type" value="Genomic_DNA"/>
</dbReference>
<feature type="chain" id="PRO_5016910991" evidence="6">
    <location>
        <begin position="26"/>
        <end position="248"/>
    </location>
</feature>
<dbReference type="Proteomes" id="UP000264310">
    <property type="component" value="Unassembled WGS sequence"/>
</dbReference>
<keyword evidence="9" id="KW-1185">Reference proteome</keyword>
<evidence type="ECO:0000313" key="8">
    <source>
        <dbReference type="EMBL" id="RFC65305.1"/>
    </source>
</evidence>
<keyword evidence="2 6" id="KW-0732">Signal</keyword>
<keyword evidence="4" id="KW-0998">Cell outer membrane</keyword>
<dbReference type="InterPro" id="IPR011250">
    <property type="entry name" value="OMP/PagP_B-barrel"/>
</dbReference>
<evidence type="ECO:0000256" key="6">
    <source>
        <dbReference type="SAM" id="SignalP"/>
    </source>
</evidence>
<dbReference type="Gene3D" id="2.40.160.20">
    <property type="match status" value="1"/>
</dbReference>
<reference evidence="8 9" key="1">
    <citation type="submission" date="2018-08" db="EMBL/GenBank/DDBJ databases">
        <title>Fulvimarina sp. 85, whole genome shotgun sequence.</title>
        <authorList>
            <person name="Tuo L."/>
        </authorList>
    </citation>
    <scope>NUCLEOTIDE SEQUENCE [LARGE SCALE GENOMIC DNA]</scope>
    <source>
        <strain evidence="8 9">85</strain>
    </source>
</reference>
<evidence type="ECO:0000256" key="1">
    <source>
        <dbReference type="ARBA" id="ARBA00004442"/>
    </source>
</evidence>
<evidence type="ECO:0000313" key="9">
    <source>
        <dbReference type="Proteomes" id="UP000264310"/>
    </source>
</evidence>
<evidence type="ECO:0000256" key="4">
    <source>
        <dbReference type="ARBA" id="ARBA00023237"/>
    </source>
</evidence>
<dbReference type="InterPro" id="IPR051692">
    <property type="entry name" value="OMP-like"/>
</dbReference>
<evidence type="ECO:0000256" key="5">
    <source>
        <dbReference type="ARBA" id="ARBA00038306"/>
    </source>
</evidence>
<keyword evidence="3" id="KW-0472">Membrane</keyword>
<dbReference type="AlphaFoldDB" id="A0A371X7T6"/>
<sequence length="248" mass="25824">MTIVAMRKSLLASLLLAFTASAASAADLTYTDPSPSYSDGYVQSSSGDWTGGYVGGFGGIASGNTTYDRSDGTGYDQSAGGGLGGVQAGYDVQMGNVVLGGVADFALTDIDAETTSRERLGASERSQTVSTSVEHLGTVRARAGYGGERVLAYGHGGLAYGKAETSIDDAVRTGGLITSTSETRKSDTKYGYVVGAGVEVKATDNVSVQTEYGYNDLGEDRLYRDAQGVSVDQDVKFHTLKTGLNFRF</sequence>
<comment type="similarity">
    <text evidence="5">Belongs to the Omp25/RopB family.</text>
</comment>